<gene>
    <name evidence="1" type="ORF">GSPATT00022171001</name>
</gene>
<dbReference type="AlphaFoldDB" id="A0E135"/>
<protein>
    <recommendedName>
        <fullName evidence="3">HORMA domain-containing protein</fullName>
    </recommendedName>
</protein>
<evidence type="ECO:0008006" key="3">
    <source>
        <dbReference type="Google" id="ProtNLM"/>
    </source>
</evidence>
<proteinExistence type="predicted"/>
<dbReference type="OrthoDB" id="309868at2759"/>
<evidence type="ECO:0000313" key="1">
    <source>
        <dbReference type="EMBL" id="CAK89002.1"/>
    </source>
</evidence>
<evidence type="ECO:0000313" key="2">
    <source>
        <dbReference type="Proteomes" id="UP000000600"/>
    </source>
</evidence>
<dbReference type="Proteomes" id="UP000000600">
    <property type="component" value="Unassembled WGS sequence"/>
</dbReference>
<dbReference type="OMA" id="NPKCVCG"/>
<dbReference type="GeneID" id="5042184"/>
<organism evidence="1 2">
    <name type="scientific">Paramecium tetraurelia</name>
    <dbReference type="NCBI Taxonomy" id="5888"/>
    <lineage>
        <taxon>Eukaryota</taxon>
        <taxon>Sar</taxon>
        <taxon>Alveolata</taxon>
        <taxon>Ciliophora</taxon>
        <taxon>Intramacronucleata</taxon>
        <taxon>Oligohymenophorea</taxon>
        <taxon>Peniculida</taxon>
        <taxon>Parameciidae</taxon>
        <taxon>Paramecium</taxon>
    </lineage>
</organism>
<keyword evidence="2" id="KW-1185">Reference proteome</keyword>
<dbReference type="EMBL" id="CT868652">
    <property type="protein sequence ID" value="CAK89002.1"/>
    <property type="molecule type" value="Genomic_DNA"/>
</dbReference>
<dbReference type="InParanoid" id="A0E135"/>
<dbReference type="KEGG" id="ptm:GSPATT00022171001"/>
<dbReference type="RefSeq" id="XP_001456399.1">
    <property type="nucleotide sequence ID" value="XM_001456362.1"/>
</dbReference>
<name>A0E135_PARTE</name>
<accession>A0E135</accession>
<dbReference type="HOGENOM" id="CLU_807668_0_0_1"/>
<reference evidence="1 2" key="1">
    <citation type="journal article" date="2006" name="Nature">
        <title>Global trends of whole-genome duplications revealed by the ciliate Paramecium tetraurelia.</title>
        <authorList>
            <consortium name="Genoscope"/>
            <person name="Aury J.-M."/>
            <person name="Jaillon O."/>
            <person name="Duret L."/>
            <person name="Noel B."/>
            <person name="Jubin C."/>
            <person name="Porcel B.M."/>
            <person name="Segurens B."/>
            <person name="Daubin V."/>
            <person name="Anthouard V."/>
            <person name="Aiach N."/>
            <person name="Arnaiz O."/>
            <person name="Billaut A."/>
            <person name="Beisson J."/>
            <person name="Blanc I."/>
            <person name="Bouhouche K."/>
            <person name="Camara F."/>
            <person name="Duharcourt S."/>
            <person name="Guigo R."/>
            <person name="Gogendeau D."/>
            <person name="Katinka M."/>
            <person name="Keller A.-M."/>
            <person name="Kissmehl R."/>
            <person name="Klotz C."/>
            <person name="Koll F."/>
            <person name="Le Moue A."/>
            <person name="Lepere C."/>
            <person name="Malinsky S."/>
            <person name="Nowacki M."/>
            <person name="Nowak J.K."/>
            <person name="Plattner H."/>
            <person name="Poulain J."/>
            <person name="Ruiz F."/>
            <person name="Serrano V."/>
            <person name="Zagulski M."/>
            <person name="Dessen P."/>
            <person name="Betermier M."/>
            <person name="Weissenbach J."/>
            <person name="Scarpelli C."/>
            <person name="Schachter V."/>
            <person name="Sperling L."/>
            <person name="Meyer E."/>
            <person name="Cohen J."/>
            <person name="Wincker P."/>
        </authorList>
    </citation>
    <scope>NUCLEOTIDE SEQUENCE [LARGE SCALE GENOMIC DNA]</scope>
    <source>
        <strain evidence="1 2">Stock d4-2</strain>
    </source>
</reference>
<sequence>MPFKTLNKDILILNPLFCDLQTYQSTVNYSESDYEDKSHIDADECFIILLLWRLRELINQKYQNQVSVELILFPKIHSFQVCKIENNKELLLYPSLSKIQKQSNKIIEALNAKTLRELEINPFEIYQSDITIQNGQLIDKRVSQNLSMREKMDKNLIDQQEIKYGIKGQNCFQLIYRNPIEIQSNLCLTGDYQQDLQHKILFKSDSNPKCVCGRQIDAESWDTVQIEQRLKEALDQIFGVLLKDKTLDYTVFLNPLFIETETDKYENEWIKLYFKDKNNDKVKLGELLFTARMYNTSLDMTTEIETDQNELFQVEDVNDYSDCEIDNNRSTISKNSNQLTENEW</sequence>